<accession>A0A645GV24</accession>
<dbReference type="AlphaFoldDB" id="A0A645GV24"/>
<name>A0A645GV24_9ZZZZ</name>
<evidence type="ECO:0000313" key="1">
    <source>
        <dbReference type="EMBL" id="MPN30106.1"/>
    </source>
</evidence>
<proteinExistence type="predicted"/>
<protein>
    <submittedName>
        <fullName evidence="1">Uncharacterized protein</fullName>
    </submittedName>
</protein>
<gene>
    <name evidence="1" type="ORF">SDC9_177563</name>
</gene>
<organism evidence="1">
    <name type="scientific">bioreactor metagenome</name>
    <dbReference type="NCBI Taxonomy" id="1076179"/>
    <lineage>
        <taxon>unclassified sequences</taxon>
        <taxon>metagenomes</taxon>
        <taxon>ecological metagenomes</taxon>
    </lineage>
</organism>
<reference evidence="1" key="1">
    <citation type="submission" date="2019-08" db="EMBL/GenBank/DDBJ databases">
        <authorList>
            <person name="Kucharzyk K."/>
            <person name="Murdoch R.W."/>
            <person name="Higgins S."/>
            <person name="Loffler F."/>
        </authorList>
    </citation>
    <scope>NUCLEOTIDE SEQUENCE</scope>
</reference>
<comment type="caution">
    <text evidence="1">The sequence shown here is derived from an EMBL/GenBank/DDBJ whole genome shotgun (WGS) entry which is preliminary data.</text>
</comment>
<dbReference type="EMBL" id="VSSQ01081096">
    <property type="protein sequence ID" value="MPN30106.1"/>
    <property type="molecule type" value="Genomic_DNA"/>
</dbReference>
<sequence length="100" mass="10698">MTGGIIVHLSDGAIRPDDLCGLTGQIILDRRLAICPIGYVGEPIKTVELIFHCLATRIDQVGDVAIGIPLVLDQVRCRIAIAGNAIVTVERPYIGFAAFN</sequence>